<proteinExistence type="predicted"/>
<reference evidence="2" key="1">
    <citation type="submission" date="2020-05" db="EMBL/GenBank/DDBJ databases">
        <authorList>
            <person name="Chiriac C."/>
            <person name="Salcher M."/>
            <person name="Ghai R."/>
            <person name="Kavagutti S V."/>
        </authorList>
    </citation>
    <scope>NUCLEOTIDE SEQUENCE</scope>
</reference>
<dbReference type="InterPro" id="IPR021125">
    <property type="entry name" value="DUF2127"/>
</dbReference>
<evidence type="ECO:0000256" key="1">
    <source>
        <dbReference type="SAM" id="Phobius"/>
    </source>
</evidence>
<protein>
    <submittedName>
        <fullName evidence="2">Unannotated protein</fullName>
    </submittedName>
</protein>
<sequence length="273" mass="30496">MRLWPKHWHPETWVCSLRGHATPAADAASVGPNDSQLGATLSDGRRLARCLRCDTWIEHPAPDPATARWAALPALDEIDKPRRGKPLHDAIVMKLIAINKGTHALVFSLLSVALILLETNLHRVHQWADRMVTLLSGPLNDTGQQASRGWLARQAQHLFDLQPGTLRLLLLLAVVYAVIEWTEAIGLWRERRWAEYLTVVATTGFLPLEIHELLNRVTLFRVGALIVNIALIIWLVRTKRLFGLRGGVASIEAESSLDWDEVLAAPNPARPRP</sequence>
<keyword evidence="1" id="KW-1133">Transmembrane helix</keyword>
<dbReference type="AlphaFoldDB" id="A0A6J6YNW5"/>
<feature type="transmembrane region" description="Helical" evidence="1">
    <location>
        <begin position="217"/>
        <end position="236"/>
    </location>
</feature>
<accession>A0A6J6YNW5</accession>
<organism evidence="2">
    <name type="scientific">freshwater metagenome</name>
    <dbReference type="NCBI Taxonomy" id="449393"/>
    <lineage>
        <taxon>unclassified sequences</taxon>
        <taxon>metagenomes</taxon>
        <taxon>ecological metagenomes</taxon>
    </lineage>
</organism>
<feature type="transmembrane region" description="Helical" evidence="1">
    <location>
        <begin position="91"/>
        <end position="117"/>
    </location>
</feature>
<feature type="transmembrane region" description="Helical" evidence="1">
    <location>
        <begin position="164"/>
        <end position="181"/>
    </location>
</feature>
<gene>
    <name evidence="2" type="ORF">UFOPK2992_01448</name>
</gene>
<keyword evidence="1" id="KW-0472">Membrane</keyword>
<evidence type="ECO:0000313" key="2">
    <source>
        <dbReference type="EMBL" id="CAB4808968.1"/>
    </source>
</evidence>
<dbReference type="EMBL" id="CAFAAI010000272">
    <property type="protein sequence ID" value="CAB4808968.1"/>
    <property type="molecule type" value="Genomic_DNA"/>
</dbReference>
<keyword evidence="1" id="KW-0812">Transmembrane</keyword>
<name>A0A6J6YNW5_9ZZZZ</name>
<dbReference type="Pfam" id="PF09900">
    <property type="entry name" value="DUF2127"/>
    <property type="match status" value="1"/>
</dbReference>